<dbReference type="eggNOG" id="ENOG502S8UV">
    <property type="taxonomic scope" value="Eukaryota"/>
</dbReference>
<proteinExistence type="predicted"/>
<feature type="compositionally biased region" description="Low complexity" evidence="1">
    <location>
        <begin position="58"/>
        <end position="68"/>
    </location>
</feature>
<dbReference type="Pfam" id="PF12023">
    <property type="entry name" value="DUF3511"/>
    <property type="match status" value="1"/>
</dbReference>
<dbReference type="PANTHER" id="PTHR33193:SF43">
    <property type="entry name" value="TRANSMEMBRANE PROTEIN DDB_G0273707_DDB_G0273361-LIKE"/>
    <property type="match status" value="1"/>
</dbReference>
<dbReference type="InterPro" id="IPR021899">
    <property type="entry name" value="DUF3511"/>
</dbReference>
<dbReference type="EMBL" id="KI630171">
    <property type="protein sequence ID" value="EYU45868.1"/>
    <property type="molecule type" value="Genomic_DNA"/>
</dbReference>
<accession>A0A022S1V4</accession>
<protein>
    <submittedName>
        <fullName evidence="2">Uncharacterized protein</fullName>
    </submittedName>
</protein>
<reference evidence="2 3" key="1">
    <citation type="journal article" date="2013" name="Proc. Natl. Acad. Sci. U.S.A.">
        <title>Fine-scale variation in meiotic recombination in Mimulus inferred from population shotgun sequencing.</title>
        <authorList>
            <person name="Hellsten U."/>
            <person name="Wright K.M."/>
            <person name="Jenkins J."/>
            <person name="Shu S."/>
            <person name="Yuan Y."/>
            <person name="Wessler S.R."/>
            <person name="Schmutz J."/>
            <person name="Willis J.H."/>
            <person name="Rokhsar D.S."/>
        </authorList>
    </citation>
    <scope>NUCLEOTIDE SEQUENCE [LARGE SCALE GENOMIC DNA]</scope>
    <source>
        <strain evidence="3">cv. DUN x IM62</strain>
    </source>
</reference>
<dbReference type="STRING" id="4155.A0A022S1V4"/>
<dbReference type="KEGG" id="egt:105957120"/>
<name>A0A022S1V4_ERYGU</name>
<evidence type="ECO:0000256" key="1">
    <source>
        <dbReference type="SAM" id="MobiDB-lite"/>
    </source>
</evidence>
<dbReference type="OMA" id="GPISMQD"/>
<evidence type="ECO:0000313" key="2">
    <source>
        <dbReference type="EMBL" id="EYU45868.1"/>
    </source>
</evidence>
<sequence>MEKYSRSKSSREGVKAQPSSMHDLRSYSTTSDYNNNLDYYKSFNKESSNKTTMKKSRIISASSSSSSSKNWNLNMDQPELQRKKRVAGYKAYGVEGKMKSSFRTSFKWIKDTCNHVVHGFF</sequence>
<dbReference type="OrthoDB" id="1655903at2759"/>
<keyword evidence="3" id="KW-1185">Reference proteome</keyword>
<feature type="compositionally biased region" description="Basic and acidic residues" evidence="1">
    <location>
        <begin position="1"/>
        <end position="14"/>
    </location>
</feature>
<dbReference type="Proteomes" id="UP000030748">
    <property type="component" value="Unassembled WGS sequence"/>
</dbReference>
<feature type="region of interest" description="Disordered" evidence="1">
    <location>
        <begin position="47"/>
        <end position="79"/>
    </location>
</feature>
<dbReference type="AlphaFoldDB" id="A0A022S1V4"/>
<dbReference type="PhylomeDB" id="A0A022S1V4"/>
<feature type="region of interest" description="Disordered" evidence="1">
    <location>
        <begin position="1"/>
        <end position="31"/>
    </location>
</feature>
<gene>
    <name evidence="2" type="ORF">MIMGU_mgv1a024058mg</name>
</gene>
<organism evidence="2 3">
    <name type="scientific">Erythranthe guttata</name>
    <name type="common">Yellow monkey flower</name>
    <name type="synonym">Mimulus guttatus</name>
    <dbReference type="NCBI Taxonomy" id="4155"/>
    <lineage>
        <taxon>Eukaryota</taxon>
        <taxon>Viridiplantae</taxon>
        <taxon>Streptophyta</taxon>
        <taxon>Embryophyta</taxon>
        <taxon>Tracheophyta</taxon>
        <taxon>Spermatophyta</taxon>
        <taxon>Magnoliopsida</taxon>
        <taxon>eudicotyledons</taxon>
        <taxon>Gunneridae</taxon>
        <taxon>Pentapetalae</taxon>
        <taxon>asterids</taxon>
        <taxon>lamiids</taxon>
        <taxon>Lamiales</taxon>
        <taxon>Phrymaceae</taxon>
        <taxon>Erythranthe</taxon>
    </lineage>
</organism>
<evidence type="ECO:0000313" key="3">
    <source>
        <dbReference type="Proteomes" id="UP000030748"/>
    </source>
</evidence>
<dbReference type="PANTHER" id="PTHR33193">
    <property type="entry name" value="DOMAIN PROTEIN, PUTATIVE (DUF3511)-RELATED"/>
    <property type="match status" value="1"/>
</dbReference>